<name>A0A7S0PEK6_CAFRO</name>
<evidence type="ECO:0000256" key="1">
    <source>
        <dbReference type="SAM" id="MobiDB-lite"/>
    </source>
</evidence>
<accession>A0A7S0PEK6</accession>
<organism evidence="2">
    <name type="scientific">Cafeteria roenbergensis</name>
    <name type="common">Marine flagellate</name>
    <dbReference type="NCBI Taxonomy" id="33653"/>
    <lineage>
        <taxon>Eukaryota</taxon>
        <taxon>Sar</taxon>
        <taxon>Stramenopiles</taxon>
        <taxon>Bigyra</taxon>
        <taxon>Opalozoa</taxon>
        <taxon>Bicosoecida</taxon>
        <taxon>Cafeteriaceae</taxon>
        <taxon>Cafeteria</taxon>
    </lineage>
</organism>
<feature type="region of interest" description="Disordered" evidence="1">
    <location>
        <begin position="43"/>
        <end position="62"/>
    </location>
</feature>
<protein>
    <submittedName>
        <fullName evidence="2">Uncharacterized protein</fullName>
    </submittedName>
</protein>
<proteinExistence type="predicted"/>
<sequence length="351" mass="35476">MMPAAGRLPWAEDAGGDGAERLFLWPSQDLLLDLEECVVGPVPKRAPKREREEAAASDSGDPALAAASAASEVLRAAAAGGDAFALAMRELARGATTQAAVQAALDTVYGTADSDMADSVLRALGAAGAIGEGPAGQLVGAAAVGRLLDIAVGSENGRADAPLERVCVDEAVRACLRPGASPEAAGWAVARALLAAGADAGQTRVARLVDALREDARREELEPVLESMLQRVLAGLADGTCAPSALGTACVSALARVVSLGGADDGVAVLRGAEGAVMALGAHVASSEDCPKERCAAVAQLGRAVWSRWGSEKRPELVRAVEGCMRAVVAAHSVPVARATLRAIERAATSG</sequence>
<evidence type="ECO:0000313" key="2">
    <source>
        <dbReference type="EMBL" id="CAD8569119.1"/>
    </source>
</evidence>
<gene>
    <name evidence="2" type="ORF">CROE0942_LOCUS13499</name>
</gene>
<reference evidence="2" key="1">
    <citation type="submission" date="2021-01" db="EMBL/GenBank/DDBJ databases">
        <authorList>
            <person name="Corre E."/>
            <person name="Pelletier E."/>
            <person name="Niang G."/>
            <person name="Scheremetjew M."/>
            <person name="Finn R."/>
            <person name="Kale V."/>
            <person name="Holt S."/>
            <person name="Cochrane G."/>
            <person name="Meng A."/>
            <person name="Brown T."/>
            <person name="Cohen L."/>
        </authorList>
    </citation>
    <scope>NUCLEOTIDE SEQUENCE</scope>
    <source>
        <strain evidence="2">E4-10</strain>
    </source>
</reference>
<dbReference type="EMBL" id="HBET01019954">
    <property type="protein sequence ID" value="CAD8569119.1"/>
    <property type="molecule type" value="Transcribed_RNA"/>
</dbReference>
<dbReference type="AlphaFoldDB" id="A0A7S0PEK6"/>